<evidence type="ECO:0000313" key="3">
    <source>
        <dbReference type="EMBL" id="VIO65787.1"/>
    </source>
</evidence>
<keyword evidence="2" id="KW-1133">Transmembrane helix</keyword>
<keyword evidence="2" id="KW-0472">Membrane</keyword>
<evidence type="ECO:0000256" key="2">
    <source>
        <dbReference type="SAM" id="Phobius"/>
    </source>
</evidence>
<sequence length="387" mass="42764">MQRTTRQEAVASDDLARNDDGPLDHGSDEVQFALVIARMIDTVEHNPDHLRQAVYDLARYKLREQFTSLDEKSIERMQLALEAAIRGVEEFSKQQIALAPPQVPRLEDGSGAARGLPAGDLDRPVRQPRPAVSIDPAPAARGRARYPFSPLVMRTIAVLLVVGGAAGVIQQRERLASWLQDRSHAQEPAAISIQGRAPIPATAAVAPSPPPKPNPLRPTDYGVYAIEGDSLTELQLLPARPPDIRVAVSPVLRTPSHTMLSKKQPRFIVFRRDAATNISDRAEVRVIARIAREFSAEVAGKRPEDGDSWVIRNVTFPFRVSPLPDNPEMYELHSEDPAFELTPGRYALIVKNQAYDFTVDGEVVDPKQCIERIVTANGTFYSDCKKP</sequence>
<feature type="compositionally biased region" description="Basic and acidic residues" evidence="1">
    <location>
        <begin position="14"/>
        <end position="24"/>
    </location>
</feature>
<gene>
    <name evidence="3" type="ORF">CI1B_08940</name>
</gene>
<keyword evidence="4" id="KW-1185">Reference proteome</keyword>
<feature type="transmembrane region" description="Helical" evidence="2">
    <location>
        <begin position="151"/>
        <end position="169"/>
    </location>
</feature>
<dbReference type="RefSeq" id="WP_139857597.1">
    <property type="nucleotide sequence ID" value="NZ_CAADFC020000004.1"/>
</dbReference>
<dbReference type="OrthoDB" id="8250264at2"/>
<evidence type="ECO:0000313" key="4">
    <source>
        <dbReference type="Proteomes" id="UP000328092"/>
    </source>
</evidence>
<proteinExistence type="predicted"/>
<accession>A0A508SXC8</accession>
<keyword evidence="2" id="KW-0812">Transmembrane</keyword>
<feature type="region of interest" description="Disordered" evidence="1">
    <location>
        <begin position="103"/>
        <end position="137"/>
    </location>
</feature>
<organism evidence="3 4">
    <name type="scientific">Bradyrhizobium ivorense</name>
    <dbReference type="NCBI Taxonomy" id="2511166"/>
    <lineage>
        <taxon>Bacteria</taxon>
        <taxon>Pseudomonadati</taxon>
        <taxon>Pseudomonadota</taxon>
        <taxon>Alphaproteobacteria</taxon>
        <taxon>Hyphomicrobiales</taxon>
        <taxon>Nitrobacteraceae</taxon>
        <taxon>Bradyrhizobium</taxon>
    </lineage>
</organism>
<feature type="region of interest" description="Disordered" evidence="1">
    <location>
        <begin position="1"/>
        <end position="24"/>
    </location>
</feature>
<comment type="caution">
    <text evidence="3">The sequence shown here is derived from an EMBL/GenBank/DDBJ whole genome shotgun (WGS) entry which is preliminary data.</text>
</comment>
<protein>
    <submittedName>
        <fullName evidence="3">Uncharacterized protein</fullName>
    </submittedName>
</protein>
<dbReference type="AlphaFoldDB" id="A0A508SXC8"/>
<evidence type="ECO:0000256" key="1">
    <source>
        <dbReference type="SAM" id="MobiDB-lite"/>
    </source>
</evidence>
<reference evidence="3" key="1">
    <citation type="submission" date="2019-02" db="EMBL/GenBank/DDBJ databases">
        <authorList>
            <person name="Pothier F.J."/>
        </authorList>
    </citation>
    <scope>NUCLEOTIDE SEQUENCE</scope>
    <source>
        <strain evidence="3">CI-1B</strain>
    </source>
</reference>
<dbReference type="EMBL" id="CAADFC020000004">
    <property type="protein sequence ID" value="VIO65787.1"/>
    <property type="molecule type" value="Genomic_DNA"/>
</dbReference>
<dbReference type="Proteomes" id="UP000328092">
    <property type="component" value="Unassembled WGS sequence"/>
</dbReference>
<name>A0A508SXC8_9BRAD</name>